<feature type="region of interest" description="Disordered" evidence="1">
    <location>
        <begin position="259"/>
        <end position="300"/>
    </location>
</feature>
<gene>
    <name evidence="2" type="ordered locus">ROP_pROB01-04620</name>
</gene>
<accession>C1BCA6</accession>
<proteinExistence type="predicted"/>
<name>C1BCA6_RHOOB</name>
<feature type="compositionally biased region" description="Low complexity" evidence="1">
    <location>
        <begin position="277"/>
        <end position="292"/>
    </location>
</feature>
<dbReference type="RefSeq" id="WP_012686952.1">
    <property type="nucleotide sequence ID" value="NC_012520.1"/>
</dbReference>
<dbReference type="Proteomes" id="UP000002212">
    <property type="component" value="Plasmid pROB01"/>
</dbReference>
<evidence type="ECO:0000256" key="1">
    <source>
        <dbReference type="SAM" id="MobiDB-lite"/>
    </source>
</evidence>
<organism evidence="2 3">
    <name type="scientific">Rhodococcus opacus (strain B4)</name>
    <dbReference type="NCBI Taxonomy" id="632772"/>
    <lineage>
        <taxon>Bacteria</taxon>
        <taxon>Bacillati</taxon>
        <taxon>Actinomycetota</taxon>
        <taxon>Actinomycetes</taxon>
        <taxon>Mycobacteriales</taxon>
        <taxon>Nocardiaceae</taxon>
        <taxon>Rhodococcus</taxon>
    </lineage>
</organism>
<geneLocation type="plasmid" evidence="2 3">
    <name>pROB01</name>
</geneLocation>
<evidence type="ECO:0000313" key="2">
    <source>
        <dbReference type="EMBL" id="BAH55961.1"/>
    </source>
</evidence>
<dbReference type="AlphaFoldDB" id="C1BCA6"/>
<dbReference type="EMBL" id="AP011116">
    <property type="protein sequence ID" value="BAH55961.1"/>
    <property type="molecule type" value="Genomic_DNA"/>
</dbReference>
<dbReference type="KEGG" id="rop:ROP_pROB01-04620"/>
<evidence type="ECO:0000313" key="3">
    <source>
        <dbReference type="Proteomes" id="UP000002212"/>
    </source>
</evidence>
<keyword evidence="2" id="KW-0614">Plasmid</keyword>
<reference evidence="2 3" key="1">
    <citation type="submission" date="2009-03" db="EMBL/GenBank/DDBJ databases">
        <title>Comparison of the complete genome sequences of Rhodococcus erythropolis PR4 and Rhodococcus opacus B4.</title>
        <authorList>
            <person name="Takarada H."/>
            <person name="Sekine M."/>
            <person name="Hosoyama A."/>
            <person name="Yamada R."/>
            <person name="Fujisawa T."/>
            <person name="Omata S."/>
            <person name="Shimizu A."/>
            <person name="Tsukatani N."/>
            <person name="Tanikawa S."/>
            <person name="Fujita N."/>
            <person name="Harayama S."/>
        </authorList>
    </citation>
    <scope>NUCLEOTIDE SEQUENCE [LARGE SCALE GENOMIC DNA]</scope>
    <source>
        <strain evidence="2 3">B4</strain>
        <plasmid evidence="2 3">pROB01</plasmid>
    </source>
</reference>
<dbReference type="HOGENOM" id="CLU_927119_0_0_11"/>
<sequence length="300" mass="32529">MSALPAGALAASTHEDELEAEQAKDIWAMSVFGHRGRLDFTAISQPWLREGTKRWAIQDLIRRRGDGVTTVLRAHVAALTGLSESLRIHRSDHGLIIGALGRHDIEMFLQRLAHLEHCDKISALSRSLGCRKVHHALRQMRLLGLTRAGEPLGGLPDDFALRREDVPRRPDRPAPHRALPPEILAQLCDARALPAGALAASTHEDELEAEQAKDIWAMSVFGHRGRLDFTAISQPWLREGTKRPVEAGHQRHVLGAAKSRCPTAPAANPRTSKLGVAPAHSGSAASAATTSTPIPPICPS</sequence>
<protein>
    <submittedName>
        <fullName evidence="2">Uncharacterized protein</fullName>
    </submittedName>
</protein>
<dbReference type="PATRIC" id="fig|632772.20.peg.8215"/>